<dbReference type="PANTHER" id="PTHR43214:SF43">
    <property type="entry name" value="TWO-COMPONENT RESPONSE REGULATOR"/>
    <property type="match status" value="1"/>
</dbReference>
<dbReference type="SUPFAM" id="SSF46894">
    <property type="entry name" value="C-terminal effector domain of the bipartite response regulators"/>
    <property type="match status" value="1"/>
</dbReference>
<dbReference type="Proteomes" id="UP000182114">
    <property type="component" value="Unassembled WGS sequence"/>
</dbReference>
<dbReference type="GO" id="GO:0006355">
    <property type="term" value="P:regulation of DNA-templated transcription"/>
    <property type="evidence" value="ECO:0007669"/>
    <property type="project" value="InterPro"/>
</dbReference>
<dbReference type="InterPro" id="IPR011006">
    <property type="entry name" value="CheY-like_superfamily"/>
</dbReference>
<evidence type="ECO:0000313" key="5">
    <source>
        <dbReference type="Proteomes" id="UP000182114"/>
    </source>
</evidence>
<protein>
    <submittedName>
        <fullName evidence="4">DNA-binding response regulator, NarL/FixJ family, contains REC and HTH domains</fullName>
    </submittedName>
</protein>
<dbReference type="GO" id="GO:0003677">
    <property type="term" value="F:DNA binding"/>
    <property type="evidence" value="ECO:0007669"/>
    <property type="project" value="UniProtKB-KW"/>
</dbReference>
<dbReference type="PROSITE" id="PS50110">
    <property type="entry name" value="RESPONSE_REGULATORY"/>
    <property type="match status" value="1"/>
</dbReference>
<feature type="modified residue" description="4-aspartylphosphate" evidence="2">
    <location>
        <position position="60"/>
    </location>
</feature>
<accession>A0A1G7D4P1</accession>
<evidence type="ECO:0000259" key="3">
    <source>
        <dbReference type="PROSITE" id="PS50110"/>
    </source>
</evidence>
<dbReference type="AlphaFoldDB" id="A0A1G7D4P1"/>
<dbReference type="PANTHER" id="PTHR43214">
    <property type="entry name" value="TWO-COMPONENT RESPONSE REGULATOR"/>
    <property type="match status" value="1"/>
</dbReference>
<dbReference type="SUPFAM" id="SSF52172">
    <property type="entry name" value="CheY-like"/>
    <property type="match status" value="1"/>
</dbReference>
<sequence>MFKKILIAEDFQDTNNGIVNALSNKLHISEIQEELYCDKAYNRIKVAQTNNDPFELLITDILFKENHVDRKLRSGIELINAIKTIQPSIKIIVNSMEDNPSKIKTLFEKQKIDGYVCKGRHSLDELAEAIYLVYQNNTYVSPIINMVSNNNVFVLDEFDLSILKELADGLSKKEIAIKFKINNITPSSESTIDKRVSKLFDDFGAKNTTQLIAILTRDGLI</sequence>
<gene>
    <name evidence="4" type="ORF">SAMN04487992_101350</name>
</gene>
<dbReference type="InterPro" id="IPR016032">
    <property type="entry name" value="Sig_transdc_resp-reg_C-effctor"/>
</dbReference>
<dbReference type="EMBL" id="FNBD01000001">
    <property type="protein sequence ID" value="SDE46487.1"/>
    <property type="molecule type" value="Genomic_DNA"/>
</dbReference>
<dbReference type="InterPro" id="IPR036388">
    <property type="entry name" value="WH-like_DNA-bd_sf"/>
</dbReference>
<dbReference type="RefSeq" id="WP_074537362.1">
    <property type="nucleotide sequence ID" value="NZ_FNBD01000001.1"/>
</dbReference>
<evidence type="ECO:0000313" key="4">
    <source>
        <dbReference type="EMBL" id="SDE46487.1"/>
    </source>
</evidence>
<keyword evidence="1 4" id="KW-0238">DNA-binding</keyword>
<dbReference type="Gene3D" id="3.40.50.2300">
    <property type="match status" value="1"/>
</dbReference>
<name>A0A1G7D4P1_9FLAO</name>
<reference evidence="5" key="1">
    <citation type="submission" date="2016-10" db="EMBL/GenBank/DDBJ databases">
        <authorList>
            <person name="Varghese N."/>
            <person name="Submissions S."/>
        </authorList>
    </citation>
    <scope>NUCLEOTIDE SEQUENCE [LARGE SCALE GENOMIC DNA]</scope>
    <source>
        <strain evidence="5">DSM 24729</strain>
    </source>
</reference>
<dbReference type="GO" id="GO:0000160">
    <property type="term" value="P:phosphorelay signal transduction system"/>
    <property type="evidence" value="ECO:0007669"/>
    <property type="project" value="InterPro"/>
</dbReference>
<dbReference type="InterPro" id="IPR039420">
    <property type="entry name" value="WalR-like"/>
</dbReference>
<dbReference type="InterPro" id="IPR001789">
    <property type="entry name" value="Sig_transdc_resp-reg_receiver"/>
</dbReference>
<proteinExistence type="predicted"/>
<keyword evidence="2" id="KW-0597">Phosphoprotein</keyword>
<dbReference type="Gene3D" id="1.10.10.10">
    <property type="entry name" value="Winged helix-like DNA-binding domain superfamily/Winged helix DNA-binding domain"/>
    <property type="match status" value="1"/>
</dbReference>
<keyword evidence="5" id="KW-1185">Reference proteome</keyword>
<evidence type="ECO:0000256" key="1">
    <source>
        <dbReference type="ARBA" id="ARBA00023125"/>
    </source>
</evidence>
<organism evidence="4 5">
    <name type="scientific">Cellulophaga baltica</name>
    <dbReference type="NCBI Taxonomy" id="76594"/>
    <lineage>
        <taxon>Bacteria</taxon>
        <taxon>Pseudomonadati</taxon>
        <taxon>Bacteroidota</taxon>
        <taxon>Flavobacteriia</taxon>
        <taxon>Flavobacteriales</taxon>
        <taxon>Flavobacteriaceae</taxon>
        <taxon>Cellulophaga</taxon>
    </lineage>
</organism>
<feature type="domain" description="Response regulatory" evidence="3">
    <location>
        <begin position="4"/>
        <end position="133"/>
    </location>
</feature>
<evidence type="ECO:0000256" key="2">
    <source>
        <dbReference type="PROSITE-ProRule" id="PRU00169"/>
    </source>
</evidence>